<dbReference type="InterPro" id="IPR047057">
    <property type="entry name" value="MerR_fam"/>
</dbReference>
<comment type="caution">
    <text evidence="6">The sequence shown here is derived from an EMBL/GenBank/DDBJ whole genome shotgun (WGS) entry which is preliminary data.</text>
</comment>
<dbReference type="InterPro" id="IPR036244">
    <property type="entry name" value="TipA-like_antibiotic-bd"/>
</dbReference>
<reference evidence="7" key="1">
    <citation type="journal article" date="2019" name="Int. J. Syst. Evol. Microbiol.">
        <title>The Global Catalogue of Microorganisms (GCM) 10K type strain sequencing project: providing services to taxonomists for standard genome sequencing and annotation.</title>
        <authorList>
            <consortium name="The Broad Institute Genomics Platform"/>
            <consortium name="The Broad Institute Genome Sequencing Center for Infectious Disease"/>
            <person name="Wu L."/>
            <person name="Ma J."/>
        </authorList>
    </citation>
    <scope>NUCLEOTIDE SEQUENCE [LARGE SCALE GENOMIC DNA]</scope>
    <source>
        <strain evidence="7">NBRC 106396</strain>
    </source>
</reference>
<dbReference type="SMART" id="SM00422">
    <property type="entry name" value="HTH_MERR"/>
    <property type="match status" value="1"/>
</dbReference>
<dbReference type="Pfam" id="PF13411">
    <property type="entry name" value="MerR_1"/>
    <property type="match status" value="1"/>
</dbReference>
<keyword evidence="7" id="KW-1185">Reference proteome</keyword>
<organism evidence="6 7">
    <name type="scientific">Fictibacillus iocasae</name>
    <dbReference type="NCBI Taxonomy" id="2715437"/>
    <lineage>
        <taxon>Bacteria</taxon>
        <taxon>Bacillati</taxon>
        <taxon>Bacillota</taxon>
        <taxon>Bacilli</taxon>
        <taxon>Bacillales</taxon>
        <taxon>Fictibacillaceae</taxon>
        <taxon>Fictibacillus</taxon>
    </lineage>
</organism>
<dbReference type="InterPro" id="IPR012925">
    <property type="entry name" value="TipAS_dom"/>
</dbReference>
<dbReference type="PRINTS" id="PR00040">
    <property type="entry name" value="HTHMERR"/>
</dbReference>
<dbReference type="PROSITE" id="PS50937">
    <property type="entry name" value="HTH_MERR_2"/>
    <property type="match status" value="1"/>
</dbReference>
<feature type="domain" description="HTH merR-type" evidence="5">
    <location>
        <begin position="1"/>
        <end position="70"/>
    </location>
</feature>
<protein>
    <submittedName>
        <fullName evidence="6">MerR family transcriptional regulator</fullName>
    </submittedName>
</protein>
<dbReference type="Proteomes" id="UP001596549">
    <property type="component" value="Unassembled WGS sequence"/>
</dbReference>
<dbReference type="EMBL" id="JBHTCP010000002">
    <property type="protein sequence ID" value="MFC7370217.1"/>
    <property type="molecule type" value="Genomic_DNA"/>
</dbReference>
<dbReference type="Gene3D" id="1.10.490.50">
    <property type="entry name" value="Antibiotic binding domain of TipA-like multidrug resistance regulators"/>
    <property type="match status" value="1"/>
</dbReference>
<dbReference type="Pfam" id="PF07739">
    <property type="entry name" value="TipAS"/>
    <property type="match status" value="1"/>
</dbReference>
<dbReference type="InterPro" id="IPR000551">
    <property type="entry name" value="MerR-type_HTH_dom"/>
</dbReference>
<dbReference type="PANTHER" id="PTHR30204:SF90">
    <property type="entry name" value="HTH-TYPE TRANSCRIPTIONAL ACTIVATOR MTA"/>
    <property type="match status" value="1"/>
</dbReference>
<dbReference type="SUPFAM" id="SSF89082">
    <property type="entry name" value="Antibiotic binding domain of TipA-like multidrug resistance regulators"/>
    <property type="match status" value="1"/>
</dbReference>
<dbReference type="InterPro" id="IPR009061">
    <property type="entry name" value="DNA-bd_dom_put_sf"/>
</dbReference>
<dbReference type="RefSeq" id="WP_379745060.1">
    <property type="nucleotide sequence ID" value="NZ_JBHTCP010000002.1"/>
</dbReference>
<sequence>MYKVKEMAVLSGVSVRTLHHYDEIGLLVPDSSSASGYRLYSKSNLERLQQILFFKELGFGLLQIKEILDQPGFDRKEAMISHKELLLKKKERLENIIKTVDKTIRSIEGGTTMKEKEMFDSFSMEDIRKHEEKYKEEVRKKYDKTIVAESEKKTQQYSKEDWARIQAKSDEIYRTLASRMDHGPDDEVVQQVIAKWRQLITDHFYECTLDIFRGLGDLYVDDPRFTKNIDKHKKGLAAFMRDAMHIYCDRQSN</sequence>
<dbReference type="Gene3D" id="1.10.1660.10">
    <property type="match status" value="1"/>
</dbReference>
<keyword evidence="3" id="KW-0010">Activator</keyword>
<accession>A0ABW2NHQ5</accession>
<keyword evidence="1" id="KW-0805">Transcription regulation</keyword>
<evidence type="ECO:0000256" key="1">
    <source>
        <dbReference type="ARBA" id="ARBA00023015"/>
    </source>
</evidence>
<dbReference type="PANTHER" id="PTHR30204">
    <property type="entry name" value="REDOX-CYCLING DRUG-SENSING TRANSCRIPTIONAL ACTIVATOR SOXR"/>
    <property type="match status" value="1"/>
</dbReference>
<evidence type="ECO:0000313" key="6">
    <source>
        <dbReference type="EMBL" id="MFC7370217.1"/>
    </source>
</evidence>
<evidence type="ECO:0000313" key="7">
    <source>
        <dbReference type="Proteomes" id="UP001596549"/>
    </source>
</evidence>
<evidence type="ECO:0000256" key="4">
    <source>
        <dbReference type="ARBA" id="ARBA00023163"/>
    </source>
</evidence>
<evidence type="ECO:0000259" key="5">
    <source>
        <dbReference type="PROSITE" id="PS50937"/>
    </source>
</evidence>
<evidence type="ECO:0000256" key="3">
    <source>
        <dbReference type="ARBA" id="ARBA00023159"/>
    </source>
</evidence>
<name>A0ABW2NHQ5_9BACL</name>
<keyword evidence="4" id="KW-0804">Transcription</keyword>
<dbReference type="SUPFAM" id="SSF46955">
    <property type="entry name" value="Putative DNA-binding domain"/>
    <property type="match status" value="1"/>
</dbReference>
<proteinExistence type="predicted"/>
<keyword evidence="2" id="KW-0238">DNA-binding</keyword>
<dbReference type="CDD" id="cd01106">
    <property type="entry name" value="HTH_TipAL-Mta"/>
    <property type="match status" value="1"/>
</dbReference>
<evidence type="ECO:0000256" key="2">
    <source>
        <dbReference type="ARBA" id="ARBA00023125"/>
    </source>
</evidence>
<gene>
    <name evidence="6" type="ORF">ACFQPF_00815</name>
</gene>